<reference evidence="1" key="1">
    <citation type="journal article" date="2023" name="Genome Biol. Evol.">
        <title>Long-read-based Genome Assembly of Drosophila gunungcola Reveals Fewer Chemosensory Genes in Flower-breeding Species.</title>
        <authorList>
            <person name="Negi A."/>
            <person name="Liao B.Y."/>
            <person name="Yeh S.D."/>
        </authorList>
    </citation>
    <scope>NUCLEOTIDE SEQUENCE</scope>
    <source>
        <strain evidence="1">Sukarami</strain>
    </source>
</reference>
<protein>
    <submittedName>
        <fullName evidence="1">Uncharacterized protein</fullName>
    </submittedName>
</protein>
<sequence length="71" mass="8457">YIILLSITWKSCLPNVKKNRTYRSRCPRGNEINSPIRESLWSILSPNESYRRKINASYACVFSRKLFKLYL</sequence>
<keyword evidence="2" id="KW-1185">Reference proteome</keyword>
<dbReference type="Proteomes" id="UP001059596">
    <property type="component" value="Unassembled WGS sequence"/>
</dbReference>
<comment type="caution">
    <text evidence="1">The sequence shown here is derived from an EMBL/GenBank/DDBJ whole genome shotgun (WGS) entry which is preliminary data.</text>
</comment>
<evidence type="ECO:0000313" key="1">
    <source>
        <dbReference type="EMBL" id="KAI8040001.1"/>
    </source>
</evidence>
<dbReference type="EMBL" id="JAMKOV010000005">
    <property type="protein sequence ID" value="KAI8040001.1"/>
    <property type="molecule type" value="Genomic_DNA"/>
</dbReference>
<feature type="non-terminal residue" evidence="1">
    <location>
        <position position="1"/>
    </location>
</feature>
<organism evidence="1 2">
    <name type="scientific">Drosophila gunungcola</name>
    <name type="common">fruit fly</name>
    <dbReference type="NCBI Taxonomy" id="103775"/>
    <lineage>
        <taxon>Eukaryota</taxon>
        <taxon>Metazoa</taxon>
        <taxon>Ecdysozoa</taxon>
        <taxon>Arthropoda</taxon>
        <taxon>Hexapoda</taxon>
        <taxon>Insecta</taxon>
        <taxon>Pterygota</taxon>
        <taxon>Neoptera</taxon>
        <taxon>Endopterygota</taxon>
        <taxon>Diptera</taxon>
        <taxon>Brachycera</taxon>
        <taxon>Muscomorpha</taxon>
        <taxon>Ephydroidea</taxon>
        <taxon>Drosophilidae</taxon>
        <taxon>Drosophila</taxon>
        <taxon>Sophophora</taxon>
    </lineage>
</organism>
<name>A0A9P9YN56_9MUSC</name>
<gene>
    <name evidence="1" type="ORF">M5D96_007426</name>
</gene>
<accession>A0A9P9YN56</accession>
<dbReference type="AlphaFoldDB" id="A0A9P9YN56"/>
<proteinExistence type="predicted"/>
<evidence type="ECO:0000313" key="2">
    <source>
        <dbReference type="Proteomes" id="UP001059596"/>
    </source>
</evidence>